<accession>A0AAE6M8H1</accession>
<organism evidence="1 2">
    <name type="scientific">Treponema phagedenis</name>
    <dbReference type="NCBI Taxonomy" id="162"/>
    <lineage>
        <taxon>Bacteria</taxon>
        <taxon>Pseudomonadati</taxon>
        <taxon>Spirochaetota</taxon>
        <taxon>Spirochaetia</taxon>
        <taxon>Spirochaetales</taxon>
        <taxon>Treponemataceae</taxon>
        <taxon>Treponema</taxon>
    </lineage>
</organism>
<dbReference type="RefSeq" id="WP_148878792.1">
    <property type="nucleotide sequence ID" value="NZ_CP042813.1"/>
</dbReference>
<dbReference type="AlphaFoldDB" id="A0AAE6M8H1"/>
<sequence length="116" mass="13202">MKFTYTKENIPAGRYNLTMEFYKELNPPTTAIPLNTTTAVLVIDPGNKTTETLDMGNIFGVAPRAPRNLKVEYVYPKDITANVEMSISVQYFYPLNVCSSHSILFLCDFQPIQCRR</sequence>
<protein>
    <submittedName>
        <fullName evidence="1">Uncharacterized protein</fullName>
    </submittedName>
</protein>
<dbReference type="EMBL" id="CP042817">
    <property type="protein sequence ID" value="QEJ97607.1"/>
    <property type="molecule type" value="Genomic_DNA"/>
</dbReference>
<dbReference type="Proteomes" id="UP000323594">
    <property type="component" value="Chromosome"/>
</dbReference>
<gene>
    <name evidence="1" type="ORF">FUT82_06090</name>
</gene>
<proteinExistence type="predicted"/>
<evidence type="ECO:0000313" key="2">
    <source>
        <dbReference type="Proteomes" id="UP000323594"/>
    </source>
</evidence>
<reference evidence="1 2" key="1">
    <citation type="submission" date="2019-08" db="EMBL/GenBank/DDBJ databases">
        <authorList>
            <person name="Kuhnert P."/>
        </authorList>
    </citation>
    <scope>NUCLEOTIDE SEQUENCE [LARGE SCALE GENOMIC DNA]</scope>
    <source>
        <strain evidence="1 2">B36.5</strain>
    </source>
</reference>
<evidence type="ECO:0000313" key="1">
    <source>
        <dbReference type="EMBL" id="QEJ97607.1"/>
    </source>
</evidence>
<name>A0AAE6M8H1_TREPH</name>